<evidence type="ECO:0000256" key="5">
    <source>
        <dbReference type="ARBA" id="ARBA00022840"/>
    </source>
</evidence>
<keyword evidence="2" id="KW-0813">Transport</keyword>
<dbReference type="FunFam" id="3.40.50.300:FF:000589">
    <property type="entry name" value="ABC transporter, ATP-binding subunit"/>
    <property type="match status" value="1"/>
</dbReference>
<dbReference type="STRING" id="1834516.BL253_03340"/>
<protein>
    <submittedName>
        <fullName evidence="11">ABC transporter</fullName>
    </submittedName>
</protein>
<evidence type="ECO:0000256" key="8">
    <source>
        <dbReference type="ARBA" id="ARBA00023251"/>
    </source>
</evidence>
<feature type="region of interest" description="Disordered" evidence="9">
    <location>
        <begin position="256"/>
        <end position="285"/>
    </location>
</feature>
<sequence>MEAVGPAIRVRGLRKAFGDVTVLDGVDLDVAAGHVHALLGPNGAGKTTLVRILATLLRADAGEATVAGHDLARAPGRVREVISLTGQHAAVDELLTGEENLWLAARLFRLPRAVARRRVAQLVESFDLAGFSRRLVKTYSGGQRRRLDLAVGLVSDPEVIFLDEPTTGLDPRSRQGVWDVIARLADGGATVLLTTQYLEEADQLADLVSVLDGGRIVAEGTPAALKARLGAERAELTFPDDATYARAVATLRAAVPTQPTPAPPAIPPSPATAASPPAPDADGTAATEAGLAPAASPGAGDVTAAGAGGVDADPVARRVGVPTDGTAAALRRLLDDLDGRGIEVARVELRVPTLDDVFLALTAGSASRKESR</sequence>
<evidence type="ECO:0000256" key="4">
    <source>
        <dbReference type="ARBA" id="ARBA00022741"/>
    </source>
</evidence>
<feature type="compositionally biased region" description="Pro residues" evidence="9">
    <location>
        <begin position="258"/>
        <end position="270"/>
    </location>
</feature>
<dbReference type="GO" id="GO:0016887">
    <property type="term" value="F:ATP hydrolysis activity"/>
    <property type="evidence" value="ECO:0007669"/>
    <property type="project" value="InterPro"/>
</dbReference>
<keyword evidence="12" id="KW-1185">Reference proteome</keyword>
<dbReference type="PANTHER" id="PTHR42711">
    <property type="entry name" value="ABC TRANSPORTER ATP-BINDING PROTEIN"/>
    <property type="match status" value="1"/>
</dbReference>
<dbReference type="AlphaFoldDB" id="A0A1V2IIC8"/>
<dbReference type="InterPro" id="IPR003439">
    <property type="entry name" value="ABC_transporter-like_ATP-bd"/>
</dbReference>
<dbReference type="GO" id="GO:0005524">
    <property type="term" value="F:ATP binding"/>
    <property type="evidence" value="ECO:0007669"/>
    <property type="project" value="UniProtKB-KW"/>
</dbReference>
<dbReference type="EMBL" id="MOMC01000008">
    <property type="protein sequence ID" value="ONH32943.1"/>
    <property type="molecule type" value="Genomic_DNA"/>
</dbReference>
<organism evidence="11 12">
    <name type="scientific">Pseudofrankia asymbiotica</name>
    <dbReference type="NCBI Taxonomy" id="1834516"/>
    <lineage>
        <taxon>Bacteria</taxon>
        <taxon>Bacillati</taxon>
        <taxon>Actinomycetota</taxon>
        <taxon>Actinomycetes</taxon>
        <taxon>Frankiales</taxon>
        <taxon>Frankiaceae</taxon>
        <taxon>Pseudofrankia</taxon>
    </lineage>
</organism>
<reference evidence="12" key="1">
    <citation type="submission" date="2016-10" db="EMBL/GenBank/DDBJ databases">
        <title>Frankia sp. NRRL B-16386 Genome sequencing.</title>
        <authorList>
            <person name="Ghodhbane-Gtari F."/>
            <person name="Swanson E."/>
            <person name="Gueddou A."/>
            <person name="Hezbri K."/>
            <person name="Ktari K."/>
            <person name="Nouioui I."/>
            <person name="Morris K."/>
            <person name="Simpson S."/>
            <person name="Abebe-Akele F."/>
            <person name="Thomas K."/>
            <person name="Gtari M."/>
            <person name="Tisa L.S."/>
        </authorList>
    </citation>
    <scope>NUCLEOTIDE SEQUENCE [LARGE SCALE GENOMIC DNA]</scope>
    <source>
        <strain evidence="12">NRRL B-16386</strain>
    </source>
</reference>
<evidence type="ECO:0000256" key="3">
    <source>
        <dbReference type="ARBA" id="ARBA00022475"/>
    </source>
</evidence>
<dbReference type="GO" id="GO:0046677">
    <property type="term" value="P:response to antibiotic"/>
    <property type="evidence" value="ECO:0007669"/>
    <property type="project" value="UniProtKB-KW"/>
</dbReference>
<dbReference type="PROSITE" id="PS00211">
    <property type="entry name" value="ABC_TRANSPORTER_1"/>
    <property type="match status" value="1"/>
</dbReference>
<comment type="caution">
    <text evidence="11">The sequence shown here is derived from an EMBL/GenBank/DDBJ whole genome shotgun (WGS) entry which is preliminary data.</text>
</comment>
<gene>
    <name evidence="11" type="ORF">BL253_03340</name>
</gene>
<dbReference type="PANTHER" id="PTHR42711:SF19">
    <property type="entry name" value="DOXORUBICIN RESISTANCE ATP-BINDING PROTEIN DRRA"/>
    <property type="match status" value="1"/>
</dbReference>
<evidence type="ECO:0000259" key="10">
    <source>
        <dbReference type="PROSITE" id="PS50893"/>
    </source>
</evidence>
<dbReference type="SMART" id="SM00382">
    <property type="entry name" value="AAA"/>
    <property type="match status" value="1"/>
</dbReference>
<keyword evidence="7" id="KW-0472">Membrane</keyword>
<evidence type="ECO:0000256" key="9">
    <source>
        <dbReference type="SAM" id="MobiDB-lite"/>
    </source>
</evidence>
<keyword evidence="8" id="KW-0046">Antibiotic resistance</keyword>
<evidence type="ECO:0000256" key="2">
    <source>
        <dbReference type="ARBA" id="ARBA00022448"/>
    </source>
</evidence>
<keyword evidence="6" id="KW-1278">Translocase</keyword>
<dbReference type="Proteomes" id="UP000188929">
    <property type="component" value="Unassembled WGS sequence"/>
</dbReference>
<evidence type="ECO:0000313" key="12">
    <source>
        <dbReference type="Proteomes" id="UP000188929"/>
    </source>
</evidence>
<evidence type="ECO:0000256" key="6">
    <source>
        <dbReference type="ARBA" id="ARBA00022967"/>
    </source>
</evidence>
<dbReference type="InterPro" id="IPR027417">
    <property type="entry name" value="P-loop_NTPase"/>
</dbReference>
<dbReference type="PROSITE" id="PS50893">
    <property type="entry name" value="ABC_TRANSPORTER_2"/>
    <property type="match status" value="1"/>
</dbReference>
<keyword evidence="3" id="KW-1003">Cell membrane</keyword>
<dbReference type="GO" id="GO:0005886">
    <property type="term" value="C:plasma membrane"/>
    <property type="evidence" value="ECO:0007669"/>
    <property type="project" value="UniProtKB-SubCell"/>
</dbReference>
<feature type="domain" description="ABC transporter" evidence="10">
    <location>
        <begin position="8"/>
        <end position="238"/>
    </location>
</feature>
<evidence type="ECO:0000313" key="11">
    <source>
        <dbReference type="EMBL" id="ONH32943.1"/>
    </source>
</evidence>
<dbReference type="SUPFAM" id="SSF52540">
    <property type="entry name" value="P-loop containing nucleoside triphosphate hydrolases"/>
    <property type="match status" value="1"/>
</dbReference>
<accession>A0A1V2IIC8</accession>
<evidence type="ECO:0000256" key="1">
    <source>
        <dbReference type="ARBA" id="ARBA00004202"/>
    </source>
</evidence>
<dbReference type="Gene3D" id="3.40.50.300">
    <property type="entry name" value="P-loop containing nucleotide triphosphate hydrolases"/>
    <property type="match status" value="1"/>
</dbReference>
<feature type="compositionally biased region" description="Low complexity" evidence="9">
    <location>
        <begin position="271"/>
        <end position="285"/>
    </location>
</feature>
<name>A0A1V2IIC8_9ACTN</name>
<keyword evidence="4" id="KW-0547">Nucleotide-binding</keyword>
<proteinExistence type="predicted"/>
<dbReference type="InterPro" id="IPR003593">
    <property type="entry name" value="AAA+_ATPase"/>
</dbReference>
<dbReference type="InterPro" id="IPR050763">
    <property type="entry name" value="ABC_transporter_ATP-binding"/>
</dbReference>
<evidence type="ECO:0000256" key="7">
    <source>
        <dbReference type="ARBA" id="ARBA00023136"/>
    </source>
</evidence>
<comment type="subcellular location">
    <subcellularLocation>
        <location evidence="1">Cell membrane</location>
        <topology evidence="1">Peripheral membrane protein</topology>
    </subcellularLocation>
</comment>
<dbReference type="Pfam" id="PF00005">
    <property type="entry name" value="ABC_tran"/>
    <property type="match status" value="1"/>
</dbReference>
<keyword evidence="5" id="KW-0067">ATP-binding</keyword>
<dbReference type="InterPro" id="IPR017871">
    <property type="entry name" value="ABC_transporter-like_CS"/>
</dbReference>